<dbReference type="GO" id="GO:0051539">
    <property type="term" value="F:4 iron, 4 sulfur cluster binding"/>
    <property type="evidence" value="ECO:0007669"/>
    <property type="project" value="UniProtKB-KW"/>
</dbReference>
<sequence length="521" mass="56489">MSNLLEHRVSLVDELLKQQGSLGTAVMRFSDWHEEQAGVPSQERFYKKLMPMGKPGVGHQFAFEVNLDQCTGCKACVVACHSLNGLDEEESWRDVGMLVGTRMQPYVQTVTTACHHCVDPACANGCPVLAYEKDDVTGIVRHLDDQCIGCSYCVMKCPYDVPKWNSKKGIVRKCDMCSQRLAVGEAPACVQACPSEAIAIRIVDQGGMGKVRMLPTAFDSSYTQPTTSYVSDRVVPQGARDFGDAKLRLEDAHWPLAWMLVLTQMAMGLFGVGLLLPVAGGMEWGNRLAVGVLGIGIGLSVLHLGQPMRAWRCFLGLRKSWLSREIVVFGGFLMVGLLAAVFPGGWTTGAAALVGVVGVFCSVMVYADTRRVLWNLGSTAWSFFGTGLLLGCAGGAAVMGWMGPSLLAIHLGFAATVVRTGLFVRDRLRLRGALMDEGHENHRSARKMVELKGGVVRARAVLFGVSTLLGLMGMVNAGGLAAWWATGSVLSTVMAQVLERHLFFVAVESPRMVSNSWREMH</sequence>
<dbReference type="GO" id="GO:0030313">
    <property type="term" value="C:cell envelope"/>
    <property type="evidence" value="ECO:0007669"/>
    <property type="project" value="UniProtKB-SubCell"/>
</dbReference>
<dbReference type="PROSITE" id="PS51379">
    <property type="entry name" value="4FE4S_FER_2"/>
    <property type="match status" value="2"/>
</dbReference>
<keyword evidence="7" id="KW-0472">Membrane</keyword>
<dbReference type="SUPFAM" id="SSF54862">
    <property type="entry name" value="4Fe-4S ferredoxins"/>
    <property type="match status" value="1"/>
</dbReference>
<keyword evidence="3" id="KW-0479">Metal-binding</keyword>
<feature type="domain" description="4Fe-4S ferredoxin-type" evidence="8">
    <location>
        <begin position="61"/>
        <end position="91"/>
    </location>
</feature>
<evidence type="ECO:0000259" key="8">
    <source>
        <dbReference type="PROSITE" id="PS51379"/>
    </source>
</evidence>
<dbReference type="Proteomes" id="UP000306196">
    <property type="component" value="Unassembled WGS sequence"/>
</dbReference>
<comment type="subcellular location">
    <subcellularLocation>
        <location evidence="1">Cell envelope</location>
    </subcellularLocation>
</comment>
<evidence type="ECO:0000313" key="10">
    <source>
        <dbReference type="Proteomes" id="UP000306196"/>
    </source>
</evidence>
<proteinExistence type="predicted"/>
<reference evidence="9 10" key="1">
    <citation type="submission" date="2019-05" db="EMBL/GenBank/DDBJ databases">
        <title>Verrucobacter flavum gen. nov., sp. nov. a new member of the family Verrucomicrobiaceae.</title>
        <authorList>
            <person name="Szuroczki S."/>
            <person name="Abbaszade G."/>
            <person name="Szabo A."/>
            <person name="Felfoldi T."/>
            <person name="Schumann P."/>
            <person name="Boka K."/>
            <person name="Keki Z."/>
            <person name="Toumi M."/>
            <person name="Toth E."/>
        </authorList>
    </citation>
    <scope>NUCLEOTIDE SEQUENCE [LARGE SCALE GENOMIC DNA]</scope>
    <source>
        <strain evidence="9 10">MG-N-17</strain>
    </source>
</reference>
<dbReference type="InterPro" id="IPR017900">
    <property type="entry name" value="4Fe4S_Fe_S_CS"/>
</dbReference>
<feature type="transmembrane region" description="Helical" evidence="7">
    <location>
        <begin position="407"/>
        <end position="424"/>
    </location>
</feature>
<dbReference type="GO" id="GO:0046872">
    <property type="term" value="F:metal ion binding"/>
    <property type="evidence" value="ECO:0007669"/>
    <property type="project" value="UniProtKB-KW"/>
</dbReference>
<dbReference type="Gene3D" id="3.30.70.20">
    <property type="match status" value="2"/>
</dbReference>
<evidence type="ECO:0000256" key="4">
    <source>
        <dbReference type="ARBA" id="ARBA00022737"/>
    </source>
</evidence>
<feature type="transmembrane region" description="Helical" evidence="7">
    <location>
        <begin position="379"/>
        <end position="401"/>
    </location>
</feature>
<evidence type="ECO:0000313" key="9">
    <source>
        <dbReference type="EMBL" id="TLD70176.1"/>
    </source>
</evidence>
<feature type="transmembrane region" description="Helical" evidence="7">
    <location>
        <begin position="326"/>
        <end position="344"/>
    </location>
</feature>
<keyword evidence="5" id="KW-0408">Iron</keyword>
<evidence type="ECO:0000256" key="1">
    <source>
        <dbReference type="ARBA" id="ARBA00004196"/>
    </source>
</evidence>
<accession>A0A5R8KCZ3</accession>
<comment type="caution">
    <text evidence="9">The sequence shown here is derived from an EMBL/GenBank/DDBJ whole genome shotgun (WGS) entry which is preliminary data.</text>
</comment>
<dbReference type="GO" id="GO:0019645">
    <property type="term" value="P:anaerobic electron transport chain"/>
    <property type="evidence" value="ECO:0007669"/>
    <property type="project" value="InterPro"/>
</dbReference>
<keyword evidence="10" id="KW-1185">Reference proteome</keyword>
<dbReference type="Pfam" id="PF04976">
    <property type="entry name" value="DmsC"/>
    <property type="match status" value="1"/>
</dbReference>
<keyword evidence="2" id="KW-0004">4Fe-4S</keyword>
<dbReference type="EMBL" id="VAUV01000009">
    <property type="protein sequence ID" value="TLD70176.1"/>
    <property type="molecule type" value="Genomic_DNA"/>
</dbReference>
<feature type="transmembrane region" description="Helical" evidence="7">
    <location>
        <begin position="350"/>
        <end position="367"/>
    </location>
</feature>
<feature type="domain" description="4Fe-4S ferredoxin-type" evidence="8">
    <location>
        <begin position="138"/>
        <end position="167"/>
    </location>
</feature>
<dbReference type="AlphaFoldDB" id="A0A5R8KCZ3"/>
<evidence type="ECO:0000256" key="5">
    <source>
        <dbReference type="ARBA" id="ARBA00023004"/>
    </source>
</evidence>
<gene>
    <name evidence="9" type="ORF">FEM03_13365</name>
</gene>
<evidence type="ECO:0000256" key="7">
    <source>
        <dbReference type="SAM" id="Phobius"/>
    </source>
</evidence>
<dbReference type="PROSITE" id="PS00198">
    <property type="entry name" value="4FE4S_FER_1"/>
    <property type="match status" value="1"/>
</dbReference>
<feature type="transmembrane region" description="Helical" evidence="7">
    <location>
        <begin position="256"/>
        <end position="276"/>
    </location>
</feature>
<dbReference type="CDD" id="cd16371">
    <property type="entry name" value="DMSOR_beta_like"/>
    <property type="match status" value="1"/>
</dbReference>
<dbReference type="InterPro" id="IPR007059">
    <property type="entry name" value="DmsC"/>
</dbReference>
<feature type="transmembrane region" description="Helical" evidence="7">
    <location>
        <begin position="288"/>
        <end position="305"/>
    </location>
</feature>
<dbReference type="GO" id="GO:0016020">
    <property type="term" value="C:membrane"/>
    <property type="evidence" value="ECO:0007669"/>
    <property type="project" value="InterPro"/>
</dbReference>
<keyword evidence="7" id="KW-0812">Transmembrane</keyword>
<organism evidence="9 10">
    <name type="scientific">Phragmitibacter flavus</name>
    <dbReference type="NCBI Taxonomy" id="2576071"/>
    <lineage>
        <taxon>Bacteria</taxon>
        <taxon>Pseudomonadati</taxon>
        <taxon>Verrucomicrobiota</taxon>
        <taxon>Verrucomicrobiia</taxon>
        <taxon>Verrucomicrobiales</taxon>
        <taxon>Verrucomicrobiaceae</taxon>
        <taxon>Phragmitibacter</taxon>
    </lineage>
</organism>
<evidence type="ECO:0000256" key="3">
    <source>
        <dbReference type="ARBA" id="ARBA00022723"/>
    </source>
</evidence>
<dbReference type="PANTHER" id="PTHR43545">
    <property type="entry name" value="FORMATE DEHYDROGENASE, NITRATE-INDUCIBLE, IRON-SULFUR SUBUNIT"/>
    <property type="match status" value="1"/>
</dbReference>
<dbReference type="InterPro" id="IPR051555">
    <property type="entry name" value="FDH_Electron_Transfer_Unit"/>
</dbReference>
<keyword evidence="7" id="KW-1133">Transmembrane helix</keyword>
<dbReference type="Pfam" id="PF13247">
    <property type="entry name" value="Fer4_11"/>
    <property type="match status" value="1"/>
</dbReference>
<dbReference type="OrthoDB" id="9810688at2"/>
<dbReference type="InterPro" id="IPR017896">
    <property type="entry name" value="4Fe4S_Fe-S-bd"/>
</dbReference>
<evidence type="ECO:0000256" key="6">
    <source>
        <dbReference type="ARBA" id="ARBA00023014"/>
    </source>
</evidence>
<protein>
    <submittedName>
        <fullName evidence="9">Molybdopterin oxidoreductase</fullName>
    </submittedName>
</protein>
<keyword evidence="6" id="KW-0411">Iron-sulfur</keyword>
<evidence type="ECO:0000256" key="2">
    <source>
        <dbReference type="ARBA" id="ARBA00022485"/>
    </source>
</evidence>
<keyword evidence="4" id="KW-0677">Repeat</keyword>
<dbReference type="RefSeq" id="WP_138086774.1">
    <property type="nucleotide sequence ID" value="NZ_VAUV01000009.1"/>
</dbReference>
<name>A0A5R8KCZ3_9BACT</name>
<dbReference type="PANTHER" id="PTHR43545:SF6">
    <property type="entry name" value="FORMATE DEHYDROGENASE, NITRATE-INDUCIBLE, IRON-SULFUR SUBUNIT"/>
    <property type="match status" value="1"/>
</dbReference>
<feature type="transmembrane region" description="Helical" evidence="7">
    <location>
        <begin position="456"/>
        <end position="475"/>
    </location>
</feature>